<feature type="transmembrane region" description="Helical" evidence="2">
    <location>
        <begin position="117"/>
        <end position="143"/>
    </location>
</feature>
<accession>A0ABR1MIL5</accession>
<dbReference type="EMBL" id="JBBPDW010000010">
    <property type="protein sequence ID" value="KAK7548803.1"/>
    <property type="molecule type" value="Genomic_DNA"/>
</dbReference>
<comment type="caution">
    <text evidence="3">The sequence shown here is derived from an EMBL/GenBank/DDBJ whole genome shotgun (WGS) entry which is preliminary data.</text>
</comment>
<gene>
    <name evidence="3" type="ORF">IWX46DRAFT_41422</name>
</gene>
<evidence type="ECO:0000256" key="1">
    <source>
        <dbReference type="SAM" id="MobiDB-lite"/>
    </source>
</evidence>
<evidence type="ECO:0000313" key="3">
    <source>
        <dbReference type="EMBL" id="KAK7548803.1"/>
    </source>
</evidence>
<sequence>MTCCPHAVQENKTLPLNKRHNRIIPSDNDQTPFAPGAVDRQEVAFLYSQGTNPPNPSSSPSISAPHQPDAYQRYPRLPLVSIPSSFHSNQVDTYRTSSSHIPTRSYVFWIRTKGNSYLLRILATPVFLFQFNSILSISAGGLYDTGQSTW</sequence>
<name>A0ABR1MIL5_9PEZI</name>
<protein>
    <submittedName>
        <fullName evidence="3">Uncharacterized protein</fullName>
    </submittedName>
</protein>
<reference evidence="3 4" key="1">
    <citation type="submission" date="2024-04" db="EMBL/GenBank/DDBJ databases">
        <title>Phyllosticta paracitricarpa is synonymous to the EU quarantine fungus P. citricarpa based on phylogenomic analyses.</title>
        <authorList>
            <consortium name="Lawrence Berkeley National Laboratory"/>
            <person name="Van Ingen-Buijs V.A."/>
            <person name="Van Westerhoven A.C."/>
            <person name="Haridas S."/>
            <person name="Skiadas P."/>
            <person name="Martin F."/>
            <person name="Groenewald J.Z."/>
            <person name="Crous P.W."/>
            <person name="Seidl M.F."/>
        </authorList>
    </citation>
    <scope>NUCLEOTIDE SEQUENCE [LARGE SCALE GENOMIC DNA]</scope>
    <source>
        <strain evidence="3 4">CBS 122670</strain>
    </source>
</reference>
<evidence type="ECO:0000313" key="4">
    <source>
        <dbReference type="Proteomes" id="UP001365128"/>
    </source>
</evidence>
<dbReference type="Proteomes" id="UP001365128">
    <property type="component" value="Unassembled WGS sequence"/>
</dbReference>
<proteinExistence type="predicted"/>
<organism evidence="3 4">
    <name type="scientific">Phyllosticta citricarpa</name>
    <dbReference type="NCBI Taxonomy" id="55181"/>
    <lineage>
        <taxon>Eukaryota</taxon>
        <taxon>Fungi</taxon>
        <taxon>Dikarya</taxon>
        <taxon>Ascomycota</taxon>
        <taxon>Pezizomycotina</taxon>
        <taxon>Dothideomycetes</taxon>
        <taxon>Dothideomycetes incertae sedis</taxon>
        <taxon>Botryosphaeriales</taxon>
        <taxon>Phyllostictaceae</taxon>
        <taxon>Phyllosticta</taxon>
    </lineage>
</organism>
<keyword evidence="4" id="KW-1185">Reference proteome</keyword>
<keyword evidence="2" id="KW-0472">Membrane</keyword>
<evidence type="ECO:0000256" key="2">
    <source>
        <dbReference type="SAM" id="Phobius"/>
    </source>
</evidence>
<keyword evidence="2" id="KW-0812">Transmembrane</keyword>
<keyword evidence="2" id="KW-1133">Transmembrane helix</keyword>
<feature type="region of interest" description="Disordered" evidence="1">
    <location>
        <begin position="48"/>
        <end position="69"/>
    </location>
</feature>